<accession>A0ABY6V204</accession>
<dbReference type="InterPro" id="IPR052255">
    <property type="entry name" value="RNA_pol_II_subunit5-mediator"/>
</dbReference>
<dbReference type="Pfam" id="PF12927">
    <property type="entry name" value="DUF3835"/>
    <property type="match status" value="1"/>
</dbReference>
<dbReference type="InterPro" id="IPR024325">
    <property type="entry name" value="DUF3835"/>
</dbReference>
<dbReference type="EMBL" id="CABFNS010001038">
    <property type="protein sequence ID" value="VUC37755.1"/>
    <property type="molecule type" value="Genomic_DNA"/>
</dbReference>
<dbReference type="InterPro" id="IPR039553">
    <property type="entry name" value="Prefoldin-like"/>
</dbReference>
<feature type="compositionally biased region" description="Basic and acidic residues" evidence="2">
    <location>
        <begin position="183"/>
        <end position="196"/>
    </location>
</feature>
<protein>
    <recommendedName>
        <fullName evidence="3">DUF3835 domain-containing protein</fullName>
    </recommendedName>
</protein>
<feature type="compositionally biased region" description="Basic residues" evidence="2">
    <location>
        <begin position="606"/>
        <end position="618"/>
    </location>
</feature>
<keyword evidence="1" id="KW-0175">Coiled coil</keyword>
<feature type="compositionally biased region" description="Polar residues" evidence="2">
    <location>
        <begin position="420"/>
        <end position="432"/>
    </location>
</feature>
<comment type="caution">
    <text evidence="4">The sequence shown here is derived from an EMBL/GenBank/DDBJ whole genome shotgun (WGS) entry which is preliminary data.</text>
</comment>
<feature type="compositionally biased region" description="Basic and acidic residues" evidence="2">
    <location>
        <begin position="392"/>
        <end position="402"/>
    </location>
</feature>
<feature type="region of interest" description="Disordered" evidence="2">
    <location>
        <begin position="388"/>
        <end position="557"/>
    </location>
</feature>
<evidence type="ECO:0000259" key="3">
    <source>
        <dbReference type="Pfam" id="PF12927"/>
    </source>
</evidence>
<feature type="region of interest" description="Disordered" evidence="2">
    <location>
        <begin position="183"/>
        <end position="258"/>
    </location>
</feature>
<sequence length="618" mass="69053">MAPIKDSLIDLERHRILLQDQILELRKALQHWQTWDAEYEGLKEEVTAAGPSPDELERIQTDFDGELVKQKEIGEIFGLTGQKSKDQIINVLERRIDYVTKNIETLQKQLKAAENKYAAASIISQPDVRDEEGQPITEIVEELDDDDNVISFKLNRPGEGVPHIEEALKKAGVTDLVKDLAKGLPHPTKEAKEAKEGAGQTSTQARTSQQEVLPKTHAKEKHAAEPKQKDEPAPKKQIKKKVSFVETHDDVEEVEPTVSRMAARVENIKDAAKGQDAILKEKPVIPTDESPEDAALREEMLRYSMGEIGAVVAELEIEENQTSDYEEEDYEFEYSDGDLDEEQDEDYDEEDKYGRFTGSIVTDDYRQRMLELEQKLGVKSRFTAKMEAGETQEARVQEVHDESSDDEGIGRIVVTRGEDTPSSAQPSTQQTEVKPKKKGVRFAENLDIAPEKLSKAADAAPPVDKETIVEPLSDIVVERSGSSKPTEAPSNRKPSRFKKARDSAPEAEALPKGPLDVSPVFLDQDRPTAPTGPEGKTIADQLVERETTPGVVPADDDLTDITLHQEIAAEHHRLRRKFIQREGGFLEERESPTQPVDETEGGVGKRPSRFKAARLSKQ</sequence>
<organism evidence="4 5">
    <name type="scientific">Bionectria ochroleuca</name>
    <name type="common">Gliocladium roseum</name>
    <dbReference type="NCBI Taxonomy" id="29856"/>
    <lineage>
        <taxon>Eukaryota</taxon>
        <taxon>Fungi</taxon>
        <taxon>Dikarya</taxon>
        <taxon>Ascomycota</taxon>
        <taxon>Pezizomycotina</taxon>
        <taxon>Sordariomycetes</taxon>
        <taxon>Hypocreomycetidae</taxon>
        <taxon>Hypocreales</taxon>
        <taxon>Bionectriaceae</taxon>
        <taxon>Clonostachys</taxon>
    </lineage>
</organism>
<dbReference type="SUPFAM" id="SSF46579">
    <property type="entry name" value="Prefoldin"/>
    <property type="match status" value="1"/>
</dbReference>
<reference evidence="4 5" key="1">
    <citation type="submission" date="2019-06" db="EMBL/GenBank/DDBJ databases">
        <authorList>
            <person name="Broberg M."/>
        </authorList>
    </citation>
    <scope>NUCLEOTIDE SEQUENCE [LARGE SCALE GENOMIC DNA]</scope>
</reference>
<dbReference type="Proteomes" id="UP000766486">
    <property type="component" value="Unassembled WGS sequence"/>
</dbReference>
<proteinExistence type="predicted"/>
<feature type="domain" description="DUF3835" evidence="3">
    <location>
        <begin position="538"/>
        <end position="615"/>
    </location>
</feature>
<evidence type="ECO:0000313" key="5">
    <source>
        <dbReference type="Proteomes" id="UP000766486"/>
    </source>
</evidence>
<feature type="compositionally biased region" description="Polar residues" evidence="2">
    <location>
        <begin position="199"/>
        <end position="211"/>
    </location>
</feature>
<evidence type="ECO:0000256" key="1">
    <source>
        <dbReference type="SAM" id="Coils"/>
    </source>
</evidence>
<feature type="coiled-coil region" evidence="1">
    <location>
        <begin position="89"/>
        <end position="123"/>
    </location>
</feature>
<feature type="compositionally biased region" description="Basic and acidic residues" evidence="2">
    <location>
        <begin position="221"/>
        <end position="234"/>
    </location>
</feature>
<dbReference type="PANTHER" id="PTHR15111:SF0">
    <property type="entry name" value="UNCONVENTIONAL PREFOLDIN RPB5 INTERACTOR 1"/>
    <property type="match status" value="1"/>
</dbReference>
<dbReference type="Pfam" id="PF13758">
    <property type="entry name" value="Prefoldin_3"/>
    <property type="match status" value="1"/>
</dbReference>
<name>A0ABY6V204_BIOOC</name>
<evidence type="ECO:0000256" key="2">
    <source>
        <dbReference type="SAM" id="MobiDB-lite"/>
    </source>
</evidence>
<feature type="region of interest" description="Disordered" evidence="2">
    <location>
        <begin position="582"/>
        <end position="618"/>
    </location>
</feature>
<feature type="compositionally biased region" description="Acidic residues" evidence="2">
    <location>
        <begin position="319"/>
        <end position="351"/>
    </location>
</feature>
<feature type="region of interest" description="Disordered" evidence="2">
    <location>
        <begin position="319"/>
        <end position="355"/>
    </location>
</feature>
<dbReference type="PANTHER" id="PTHR15111">
    <property type="entry name" value="RNA POLYMERASE II SUBUNIT 5-MEDIATING PROTEIN NNX3"/>
    <property type="match status" value="1"/>
</dbReference>
<feature type="compositionally biased region" description="Polar residues" evidence="2">
    <location>
        <begin position="480"/>
        <end position="489"/>
    </location>
</feature>
<gene>
    <name evidence="4" type="ORF">CLO192961_LOCUS481643</name>
</gene>
<keyword evidence="5" id="KW-1185">Reference proteome</keyword>
<evidence type="ECO:0000313" key="4">
    <source>
        <dbReference type="EMBL" id="VUC37755.1"/>
    </source>
</evidence>